<dbReference type="AlphaFoldDB" id="A0A1H9RM68"/>
<evidence type="ECO:0000256" key="7">
    <source>
        <dbReference type="ARBA" id="ARBA00029447"/>
    </source>
</evidence>
<dbReference type="SMART" id="SM01049">
    <property type="entry name" value="Cache_2"/>
    <property type="match status" value="1"/>
</dbReference>
<dbReference type="GO" id="GO:0007165">
    <property type="term" value="P:signal transduction"/>
    <property type="evidence" value="ECO:0007669"/>
    <property type="project" value="UniProtKB-KW"/>
</dbReference>
<gene>
    <name evidence="13" type="ORF">SAMN04487884_11031</name>
</gene>
<protein>
    <submittedName>
        <fullName evidence="13">Methyl-accepting chemotaxis sensory transducer with Cache sensor</fullName>
    </submittedName>
</protein>
<reference evidence="13 14" key="1">
    <citation type="submission" date="2016-10" db="EMBL/GenBank/DDBJ databases">
        <authorList>
            <person name="de Groot N.N."/>
        </authorList>
    </citation>
    <scope>NUCLEOTIDE SEQUENCE [LARGE SCALE GENOMIC DNA]</scope>
    <source>
        <strain evidence="13 14">AR40</strain>
    </source>
</reference>
<evidence type="ECO:0000259" key="11">
    <source>
        <dbReference type="PROSITE" id="PS50111"/>
    </source>
</evidence>
<dbReference type="SUPFAM" id="SSF58104">
    <property type="entry name" value="Methyl-accepting chemotaxis protein (MCP) signaling domain"/>
    <property type="match status" value="1"/>
</dbReference>
<keyword evidence="5 10" id="KW-0472">Membrane</keyword>
<proteinExistence type="inferred from homology"/>
<keyword evidence="6 8" id="KW-0807">Transducer</keyword>
<feature type="domain" description="HAMP" evidence="12">
    <location>
        <begin position="233"/>
        <end position="288"/>
    </location>
</feature>
<dbReference type="InterPro" id="IPR004089">
    <property type="entry name" value="MCPsignal_dom"/>
</dbReference>
<evidence type="ECO:0000259" key="12">
    <source>
        <dbReference type="PROSITE" id="PS50885"/>
    </source>
</evidence>
<evidence type="ECO:0000256" key="3">
    <source>
        <dbReference type="ARBA" id="ARBA00022692"/>
    </source>
</evidence>
<dbReference type="PANTHER" id="PTHR32089:SF112">
    <property type="entry name" value="LYSOZYME-LIKE PROTEIN-RELATED"/>
    <property type="match status" value="1"/>
</dbReference>
<feature type="transmembrane region" description="Helical" evidence="10">
    <location>
        <begin position="12"/>
        <end position="32"/>
    </location>
</feature>
<sequence>MKNLKVRTKLSILLAVVVIAMIGLSGMAIIGMSQIQSTSVEIIKNSISQDYDDQIRNEVETAFSICDTYYGLYQAGAMTLDEAKEYSATVIRGISYGEAGYLWVDTYDGVNVVLLGNDTEGTNRLGSKDSQGFAMVADFIEGAKKNVNEGYFNEYYFPKAGETEPSPKRAYTKAYPNFEWVIGTGNYIDYIESTTAEHEGVLSAKAANISAISIGTGIVLIIISVVLTVMLTRSIVGPLKDTSVWLDEMGSGDFSRHIDPKYTELHDDFGNLMQQLEKMRHSVSKLLKGAKSDSITVHNSSIELAHGAAQTKDNSANITIAVGEIADGATNQADSVQDGVNAIQEILQNVETLNSEVDAADEKANAMAESSDNMQANFEKLKAAMTQSADSLADVSEKVKAMGDSVEEVQNAVAAINEISSRTNLLSLNASIEAARAGEAGKGFAVVATEIQDLSVQSSQSAQRIGEIMKGLSDSSESAVRTVNQLNDAVGGQQQISDETAEAVRDVISMIADVRENFNKAKDAAEITRTKCVDLNDTMSSLSAISEENAASAQETSASMQEVNNTVENISDLSATLENISTELTELLEVFHVSDL</sequence>
<evidence type="ECO:0000256" key="1">
    <source>
        <dbReference type="ARBA" id="ARBA00004651"/>
    </source>
</evidence>
<evidence type="ECO:0000313" key="14">
    <source>
        <dbReference type="Proteomes" id="UP000182584"/>
    </source>
</evidence>
<dbReference type="Gene3D" id="6.10.340.10">
    <property type="match status" value="1"/>
</dbReference>
<dbReference type="PANTHER" id="PTHR32089">
    <property type="entry name" value="METHYL-ACCEPTING CHEMOTAXIS PROTEIN MCPB"/>
    <property type="match status" value="1"/>
</dbReference>
<evidence type="ECO:0000256" key="6">
    <source>
        <dbReference type="ARBA" id="ARBA00023224"/>
    </source>
</evidence>
<evidence type="ECO:0000313" key="13">
    <source>
        <dbReference type="EMBL" id="SER73832.1"/>
    </source>
</evidence>
<dbReference type="GO" id="GO:0005886">
    <property type="term" value="C:plasma membrane"/>
    <property type="evidence" value="ECO:0007669"/>
    <property type="project" value="UniProtKB-SubCell"/>
</dbReference>
<evidence type="ECO:0000256" key="9">
    <source>
        <dbReference type="SAM" id="Coils"/>
    </source>
</evidence>
<evidence type="ECO:0000256" key="5">
    <source>
        <dbReference type="ARBA" id="ARBA00023136"/>
    </source>
</evidence>
<dbReference type="Pfam" id="PF00015">
    <property type="entry name" value="MCPsignal"/>
    <property type="match status" value="1"/>
</dbReference>
<evidence type="ECO:0000256" key="8">
    <source>
        <dbReference type="PROSITE-ProRule" id="PRU00284"/>
    </source>
</evidence>
<dbReference type="Pfam" id="PF17200">
    <property type="entry name" value="sCache_2"/>
    <property type="match status" value="1"/>
</dbReference>
<evidence type="ECO:0000256" key="4">
    <source>
        <dbReference type="ARBA" id="ARBA00022989"/>
    </source>
</evidence>
<dbReference type="InterPro" id="IPR033480">
    <property type="entry name" value="sCache_2"/>
</dbReference>
<dbReference type="Proteomes" id="UP000182584">
    <property type="component" value="Unassembled WGS sequence"/>
</dbReference>
<dbReference type="InterPro" id="IPR003660">
    <property type="entry name" value="HAMP_dom"/>
</dbReference>
<keyword evidence="9" id="KW-0175">Coiled coil</keyword>
<feature type="coiled-coil region" evidence="9">
    <location>
        <begin position="343"/>
        <end position="370"/>
    </location>
</feature>
<comment type="subcellular location">
    <subcellularLocation>
        <location evidence="1">Cell membrane</location>
        <topology evidence="1">Multi-pass membrane protein</topology>
    </subcellularLocation>
</comment>
<dbReference type="Gene3D" id="1.10.287.950">
    <property type="entry name" value="Methyl-accepting chemotaxis protein"/>
    <property type="match status" value="1"/>
</dbReference>
<comment type="similarity">
    <text evidence="7">Belongs to the methyl-accepting chemotaxis (MCP) protein family.</text>
</comment>
<feature type="transmembrane region" description="Helical" evidence="10">
    <location>
        <begin position="211"/>
        <end position="231"/>
    </location>
</feature>
<dbReference type="RefSeq" id="WP_074755812.1">
    <property type="nucleotide sequence ID" value="NZ_FOGJ01000010.1"/>
</dbReference>
<name>A0A1H9RM68_BUTFI</name>
<dbReference type="eggNOG" id="COG0840">
    <property type="taxonomic scope" value="Bacteria"/>
</dbReference>
<keyword evidence="4 10" id="KW-1133">Transmembrane helix</keyword>
<accession>A0A1H9RM68</accession>
<keyword evidence="2" id="KW-1003">Cell membrane</keyword>
<keyword evidence="3 10" id="KW-0812">Transmembrane</keyword>
<evidence type="ECO:0000256" key="2">
    <source>
        <dbReference type="ARBA" id="ARBA00022475"/>
    </source>
</evidence>
<dbReference type="PROSITE" id="PS50111">
    <property type="entry name" value="CHEMOTAXIS_TRANSDUC_2"/>
    <property type="match status" value="1"/>
</dbReference>
<organism evidence="13 14">
    <name type="scientific">Butyrivibrio fibrisolvens</name>
    <dbReference type="NCBI Taxonomy" id="831"/>
    <lineage>
        <taxon>Bacteria</taxon>
        <taxon>Bacillati</taxon>
        <taxon>Bacillota</taxon>
        <taxon>Clostridia</taxon>
        <taxon>Lachnospirales</taxon>
        <taxon>Lachnospiraceae</taxon>
        <taxon>Butyrivibrio</taxon>
    </lineage>
</organism>
<dbReference type="SMART" id="SM00283">
    <property type="entry name" value="MA"/>
    <property type="match status" value="1"/>
</dbReference>
<dbReference type="PROSITE" id="PS50885">
    <property type="entry name" value="HAMP"/>
    <property type="match status" value="1"/>
</dbReference>
<evidence type="ECO:0000256" key="10">
    <source>
        <dbReference type="SAM" id="Phobius"/>
    </source>
</evidence>
<dbReference type="Gene3D" id="3.30.450.20">
    <property type="entry name" value="PAS domain"/>
    <property type="match status" value="1"/>
</dbReference>
<feature type="domain" description="Methyl-accepting transducer" evidence="11">
    <location>
        <begin position="307"/>
        <end position="564"/>
    </location>
</feature>
<dbReference type="EMBL" id="FOGJ01000010">
    <property type="protein sequence ID" value="SER73832.1"/>
    <property type="molecule type" value="Genomic_DNA"/>
</dbReference>